<organism evidence="2 3">
    <name type="scientific">Xanthomonas oryzae pv. oryzicola (strain BLS256)</name>
    <dbReference type="NCBI Taxonomy" id="383407"/>
    <lineage>
        <taxon>Bacteria</taxon>
        <taxon>Pseudomonadati</taxon>
        <taxon>Pseudomonadota</taxon>
        <taxon>Gammaproteobacteria</taxon>
        <taxon>Lysobacterales</taxon>
        <taxon>Lysobacteraceae</taxon>
        <taxon>Xanthomonas</taxon>
    </lineage>
</organism>
<reference evidence="2 3" key="1">
    <citation type="journal article" date="2011" name="J. Bacteriol.">
        <title>Two new complete genome sequences offer insight into host and tissue specificity of plant pathogenic Xanthomonas spp.</title>
        <authorList>
            <person name="Bogdanove A.J."/>
            <person name="Koebnik R."/>
            <person name="Lu H."/>
            <person name="Furutani A."/>
            <person name="Angiuoli S.V."/>
            <person name="Patil P.B."/>
            <person name="Van Sluys M.A."/>
            <person name="Ryan R.P."/>
            <person name="Meyer D.F."/>
            <person name="Han S.W."/>
            <person name="Aparna G."/>
            <person name="Rajaram M."/>
            <person name="Delcher A.L."/>
            <person name="Phillippy A.M."/>
            <person name="Puiu D."/>
            <person name="Schatz M.C."/>
            <person name="Shumway M."/>
            <person name="Sommer D.D."/>
            <person name="Trapnell C."/>
            <person name="Benahmed F."/>
            <person name="Dimitrov G."/>
            <person name="Madupu R."/>
            <person name="Radune D."/>
            <person name="Sullivan S."/>
            <person name="Jha G."/>
            <person name="Ishihara H."/>
            <person name="Lee S.W."/>
            <person name="Pandey A."/>
            <person name="Sharma V."/>
            <person name="Sriariyanun M."/>
            <person name="Szurek B."/>
            <person name="Vera-Cruz C.M."/>
            <person name="Dorman K.S."/>
            <person name="Ronald P.C."/>
            <person name="Verdier V."/>
            <person name="Dow J.M."/>
            <person name="Sonti R.V."/>
            <person name="Tsuge S."/>
            <person name="Brendel V.P."/>
            <person name="Rabinowicz P.D."/>
            <person name="Leach J.E."/>
            <person name="White F.F."/>
            <person name="Salzberg S.L."/>
        </authorList>
    </citation>
    <scope>NUCLEOTIDE SEQUENCE [LARGE SCALE GENOMIC DNA]</scope>
    <source>
        <strain evidence="2 3">BLS256</strain>
    </source>
</reference>
<dbReference type="RefSeq" id="WP_014501644.1">
    <property type="nucleotide sequence ID" value="NC_017267.2"/>
</dbReference>
<sequence length="150" mass="17027">MVRVLLLQQLYTLSDDALEYQLLDRCSVVRFVGLEDSGKVPDAKTIWVWRERLKNKHVIGDISTAISGQLARARYIARGGQIIDASIVSAPIQRNTRKENARIKQNAIPDGWSDAKRAQQRRGCALDEQARQLLHLLRLARLQQAEMRPG</sequence>
<dbReference type="PANTHER" id="PTHR35604">
    <property type="entry name" value="TRANSPOSASE INSH FOR INSERTION SEQUENCE ELEMENT IS5A-RELATED"/>
    <property type="match status" value="1"/>
</dbReference>
<evidence type="ECO:0000259" key="1">
    <source>
        <dbReference type="Pfam" id="PF05598"/>
    </source>
</evidence>
<dbReference type="HOGENOM" id="CLU_1739796_0_0_6"/>
<proteinExistence type="predicted"/>
<accession>G7T9M1</accession>
<dbReference type="Pfam" id="PF05598">
    <property type="entry name" value="DUF772"/>
    <property type="match status" value="1"/>
</dbReference>
<dbReference type="eggNOG" id="COG3039">
    <property type="taxonomic scope" value="Bacteria"/>
</dbReference>
<gene>
    <name evidence="2" type="ORF">XOC_0444</name>
</gene>
<feature type="domain" description="Transposase InsH N-terminal" evidence="1">
    <location>
        <begin position="1"/>
        <end position="52"/>
    </location>
</feature>
<dbReference type="PANTHER" id="PTHR35604:SF2">
    <property type="entry name" value="TRANSPOSASE INSH FOR INSERTION SEQUENCE ELEMENT IS5A-RELATED"/>
    <property type="match status" value="1"/>
</dbReference>
<dbReference type="AlphaFoldDB" id="G7T9M1"/>
<dbReference type="EMBL" id="CP003057">
    <property type="protein sequence ID" value="AEQ94680.1"/>
    <property type="molecule type" value="Genomic_DNA"/>
</dbReference>
<dbReference type="InterPro" id="IPR008490">
    <property type="entry name" value="Transposase_InsH_N"/>
</dbReference>
<dbReference type="Proteomes" id="UP000008851">
    <property type="component" value="Chromosome"/>
</dbReference>
<evidence type="ECO:0000313" key="3">
    <source>
        <dbReference type="Proteomes" id="UP000008851"/>
    </source>
</evidence>
<dbReference type="KEGG" id="xor:XOC_0444"/>
<protein>
    <submittedName>
        <fullName evidence="2">Undefined IS transposase, IS5 family</fullName>
    </submittedName>
</protein>
<name>G7T9M1_XANOB</name>
<evidence type="ECO:0000313" key="2">
    <source>
        <dbReference type="EMBL" id="AEQ94680.1"/>
    </source>
</evidence>